<keyword evidence="8" id="KW-1185">Reference proteome</keyword>
<dbReference type="PANTHER" id="PTHR28293:SF1">
    <property type="entry name" value="NUCLEAR RIM PROTEIN 1"/>
    <property type="match status" value="1"/>
</dbReference>
<dbReference type="GO" id="GO:0007096">
    <property type="term" value="P:regulation of exit from mitosis"/>
    <property type="evidence" value="ECO:0007669"/>
    <property type="project" value="TreeGrafter"/>
</dbReference>
<dbReference type="EMBL" id="JARKIE010000002">
    <property type="protein sequence ID" value="KAJ7709896.1"/>
    <property type="molecule type" value="Genomic_DNA"/>
</dbReference>
<evidence type="ECO:0000256" key="1">
    <source>
        <dbReference type="ARBA" id="ARBA00004127"/>
    </source>
</evidence>
<comment type="caution">
    <text evidence="7">The sequence shown here is derived from an EMBL/GenBank/DDBJ whole genome shotgun (WGS) entry which is preliminary data.</text>
</comment>
<keyword evidence="4 6" id="KW-0472">Membrane</keyword>
<dbReference type="GO" id="GO:0043007">
    <property type="term" value="P:maintenance of rDNA"/>
    <property type="evidence" value="ECO:0007669"/>
    <property type="project" value="TreeGrafter"/>
</dbReference>
<evidence type="ECO:0000256" key="5">
    <source>
        <dbReference type="SAM" id="MobiDB-lite"/>
    </source>
</evidence>
<feature type="region of interest" description="Disordered" evidence="5">
    <location>
        <begin position="78"/>
        <end position="102"/>
    </location>
</feature>
<evidence type="ECO:0000313" key="8">
    <source>
        <dbReference type="Proteomes" id="UP001221757"/>
    </source>
</evidence>
<organism evidence="7 8">
    <name type="scientific">Mycena rosella</name>
    <name type="common">Pink bonnet</name>
    <name type="synonym">Agaricus rosellus</name>
    <dbReference type="NCBI Taxonomy" id="1033263"/>
    <lineage>
        <taxon>Eukaryota</taxon>
        <taxon>Fungi</taxon>
        <taxon>Dikarya</taxon>
        <taxon>Basidiomycota</taxon>
        <taxon>Agaricomycotina</taxon>
        <taxon>Agaricomycetes</taxon>
        <taxon>Agaricomycetidae</taxon>
        <taxon>Agaricales</taxon>
        <taxon>Marasmiineae</taxon>
        <taxon>Mycenaceae</taxon>
        <taxon>Mycena</taxon>
    </lineage>
</organism>
<comment type="subcellular location">
    <subcellularLocation>
        <location evidence="1">Endomembrane system</location>
        <topology evidence="1">Multi-pass membrane protein</topology>
    </subcellularLocation>
</comment>
<evidence type="ECO:0000313" key="7">
    <source>
        <dbReference type="EMBL" id="KAJ7709896.1"/>
    </source>
</evidence>
<feature type="transmembrane region" description="Helical" evidence="6">
    <location>
        <begin position="307"/>
        <end position="330"/>
    </location>
</feature>
<sequence length="388" mass="43288">MALRRRAMNNAGTSTASTPGTPQTPSGPASTAASPNPPLALPQTPRNRASIFVDRSPAGTPSISSNIAFDWDAARSRKPAPYATPQSISKGTRRSMGVPGTPVRKGVVRKRGIIERTMAIPSQIAFHIAIFPANVPLPKPQTSAWIIGGSLHFIHLCVRVNQIRKIPDSDLGWEDMYREGEGQSWFDWTVPMTIFLFAAAVLNTVYLFSRIKLYRLHLRPDPVSSPNAKFVAAQLDFQPLEPPPLMSRIMRSLWFGFSTSWRFLLGMQPPAYNTLPPGKTARVQQLEVWAPTEFEMMLFNVYSPAHVFLWMATGSSNWMLMMFIMGLVGAQANAMTHSYKALLKDKEIIAAEVFNEYNQGFVYPRINPVRKDVAVMTHQSEVVNVWED</sequence>
<feature type="transmembrane region" description="Helical" evidence="6">
    <location>
        <begin position="188"/>
        <end position="209"/>
    </location>
</feature>
<reference evidence="7" key="1">
    <citation type="submission" date="2023-03" db="EMBL/GenBank/DDBJ databases">
        <title>Massive genome expansion in bonnet fungi (Mycena s.s.) driven by repeated elements and novel gene families across ecological guilds.</title>
        <authorList>
            <consortium name="Lawrence Berkeley National Laboratory"/>
            <person name="Harder C.B."/>
            <person name="Miyauchi S."/>
            <person name="Viragh M."/>
            <person name="Kuo A."/>
            <person name="Thoen E."/>
            <person name="Andreopoulos B."/>
            <person name="Lu D."/>
            <person name="Skrede I."/>
            <person name="Drula E."/>
            <person name="Henrissat B."/>
            <person name="Morin E."/>
            <person name="Kohler A."/>
            <person name="Barry K."/>
            <person name="LaButti K."/>
            <person name="Morin E."/>
            <person name="Salamov A."/>
            <person name="Lipzen A."/>
            <person name="Mereny Z."/>
            <person name="Hegedus B."/>
            <person name="Baldrian P."/>
            <person name="Stursova M."/>
            <person name="Weitz H."/>
            <person name="Taylor A."/>
            <person name="Grigoriev I.V."/>
            <person name="Nagy L.G."/>
            <person name="Martin F."/>
            <person name="Kauserud H."/>
        </authorList>
    </citation>
    <scope>NUCLEOTIDE SEQUENCE</scope>
    <source>
        <strain evidence="7">CBHHK067</strain>
    </source>
</reference>
<protein>
    <submittedName>
        <fullName evidence="7">Uncharacterized protein</fullName>
    </submittedName>
</protein>
<gene>
    <name evidence="7" type="ORF">B0H17DRAFT_1029672</name>
</gene>
<dbReference type="PANTHER" id="PTHR28293">
    <property type="entry name" value="NUCLEAR RIM PROTEIN 1"/>
    <property type="match status" value="1"/>
</dbReference>
<accession>A0AAD7H1U5</accession>
<dbReference type="GO" id="GO:0012505">
    <property type="term" value="C:endomembrane system"/>
    <property type="evidence" value="ECO:0007669"/>
    <property type="project" value="UniProtKB-SubCell"/>
</dbReference>
<dbReference type="Proteomes" id="UP001221757">
    <property type="component" value="Unassembled WGS sequence"/>
</dbReference>
<keyword evidence="2 6" id="KW-0812">Transmembrane</keyword>
<evidence type="ECO:0000256" key="2">
    <source>
        <dbReference type="ARBA" id="ARBA00022692"/>
    </source>
</evidence>
<name>A0AAD7H1U5_MYCRO</name>
<evidence type="ECO:0000256" key="4">
    <source>
        <dbReference type="ARBA" id="ARBA00023136"/>
    </source>
</evidence>
<dbReference type="Pfam" id="PF10332">
    <property type="entry name" value="DUF2418"/>
    <property type="match status" value="1"/>
</dbReference>
<proteinExistence type="predicted"/>
<dbReference type="AlphaFoldDB" id="A0AAD7H1U5"/>
<feature type="compositionally biased region" description="Low complexity" evidence="5">
    <location>
        <begin position="10"/>
        <end position="34"/>
    </location>
</feature>
<keyword evidence="3 6" id="KW-1133">Transmembrane helix</keyword>
<feature type="region of interest" description="Disordered" evidence="5">
    <location>
        <begin position="1"/>
        <end position="44"/>
    </location>
</feature>
<dbReference type="InterPro" id="IPR018819">
    <property type="entry name" value="Nur1/Mug154"/>
</dbReference>
<evidence type="ECO:0000256" key="6">
    <source>
        <dbReference type="SAM" id="Phobius"/>
    </source>
</evidence>
<evidence type="ECO:0000256" key="3">
    <source>
        <dbReference type="ARBA" id="ARBA00022989"/>
    </source>
</evidence>